<protein>
    <submittedName>
        <fullName evidence="3">Uncharacterized protein</fullName>
    </submittedName>
</protein>
<dbReference type="RefSeq" id="WP_055545210.1">
    <property type="nucleotide sequence ID" value="NZ_CP023699.1"/>
</dbReference>
<organism evidence="3 4">
    <name type="scientific">Streptomyces kanamyceticus</name>
    <dbReference type="NCBI Taxonomy" id="1967"/>
    <lineage>
        <taxon>Bacteria</taxon>
        <taxon>Bacillati</taxon>
        <taxon>Actinomycetota</taxon>
        <taxon>Actinomycetes</taxon>
        <taxon>Kitasatosporales</taxon>
        <taxon>Streptomycetaceae</taxon>
        <taxon>Streptomyces</taxon>
    </lineage>
</organism>
<dbReference type="KEGG" id="ska:CP970_43250"/>
<gene>
    <name evidence="3" type="ORF">CP970_43250</name>
</gene>
<name>A0A5J6GV18_STRKN</name>
<dbReference type="EMBL" id="CP023699">
    <property type="protein sequence ID" value="QEU96856.1"/>
    <property type="molecule type" value="Genomic_DNA"/>
</dbReference>
<keyword evidence="4" id="KW-1185">Reference proteome</keyword>
<feature type="region of interest" description="Disordered" evidence="1">
    <location>
        <begin position="27"/>
        <end position="50"/>
    </location>
</feature>
<evidence type="ECO:0000256" key="1">
    <source>
        <dbReference type="SAM" id="MobiDB-lite"/>
    </source>
</evidence>
<feature type="chain" id="PRO_5023939536" evidence="2">
    <location>
        <begin position="27"/>
        <end position="272"/>
    </location>
</feature>
<sequence>MRRTFLAALTVATALCGLPATQTATAVPSSPQRASAAQAGPEEHCGGIQKISGGGNNANVKLCAKVGQAGRFMNIATGSNCWNALHTWKYCDVTGPWKMFHEGKQVADGPLNSPVPYVGPGTYEVVADVSVHAHDDSAFSGTRLHDTMTSTFTLTSERKDPPYTVEVTPGQRNQQGETSLTFTATHQGKTETQADLMIWGHGISTATPGCKTYEGRVRDEATFVTCGIGKGEKKTVELAAAKVEPGKCPVTWELSWLNGKQTFGIEGNVPCA</sequence>
<dbReference type="OrthoDB" id="4184962at2"/>
<feature type="compositionally biased region" description="Low complexity" evidence="1">
    <location>
        <begin position="27"/>
        <end position="40"/>
    </location>
</feature>
<evidence type="ECO:0000256" key="2">
    <source>
        <dbReference type="SAM" id="SignalP"/>
    </source>
</evidence>
<dbReference type="Proteomes" id="UP000325529">
    <property type="component" value="Chromosome"/>
</dbReference>
<reference evidence="3 4" key="1">
    <citation type="submission" date="2017-09" db="EMBL/GenBank/DDBJ databases">
        <authorList>
            <person name="Lee N."/>
            <person name="Cho B.-K."/>
        </authorList>
    </citation>
    <scope>NUCLEOTIDE SEQUENCE [LARGE SCALE GENOMIC DNA]</scope>
    <source>
        <strain evidence="3 4">ATCC 12853</strain>
    </source>
</reference>
<evidence type="ECO:0000313" key="3">
    <source>
        <dbReference type="EMBL" id="QEU96856.1"/>
    </source>
</evidence>
<feature type="signal peptide" evidence="2">
    <location>
        <begin position="1"/>
        <end position="26"/>
    </location>
</feature>
<proteinExistence type="predicted"/>
<keyword evidence="2" id="KW-0732">Signal</keyword>
<evidence type="ECO:0000313" key="4">
    <source>
        <dbReference type="Proteomes" id="UP000325529"/>
    </source>
</evidence>
<accession>A0A5J6GV18</accession>
<dbReference type="AlphaFoldDB" id="A0A5J6GV18"/>